<keyword evidence="7" id="KW-1185">Reference proteome</keyword>
<dbReference type="RefSeq" id="WP_109460703.1">
    <property type="nucleotide sequence ID" value="NZ_QFBC01000013.1"/>
</dbReference>
<dbReference type="CDD" id="cd04301">
    <property type="entry name" value="NAT_SF"/>
    <property type="match status" value="1"/>
</dbReference>
<evidence type="ECO:0000256" key="4">
    <source>
        <dbReference type="ARBA" id="ARBA00051334"/>
    </source>
</evidence>
<dbReference type="Gene3D" id="3.40.630.30">
    <property type="match status" value="1"/>
</dbReference>
<dbReference type="SUPFAM" id="SSF55729">
    <property type="entry name" value="Acyl-CoA N-acyltransferases (Nat)"/>
    <property type="match status" value="1"/>
</dbReference>
<proteinExistence type="predicted"/>
<dbReference type="EMBL" id="QFBC01000013">
    <property type="protein sequence ID" value="PWE53907.1"/>
    <property type="molecule type" value="Genomic_DNA"/>
</dbReference>
<gene>
    <name evidence="6" type="ORF">DEM27_23620</name>
</gene>
<dbReference type="Pfam" id="PF00583">
    <property type="entry name" value="Acetyltransf_1"/>
    <property type="match status" value="1"/>
</dbReference>
<sequence>MLIRDAGDDDMPAVTAIYNHAVANTTAIFNYAEVDVANRLAWLADRRKLGYPVLVAVEDDGQVAGYASFGDWRAFDGYKYTVEHSIYVHIDQRGKGIGETLLRALIERAKAIGKHIMIAGIEAGNTGSIRLHEKIGFDTVGHMAEVGTKFGRWLDLVFMQLILDPGTTPDGR</sequence>
<dbReference type="Proteomes" id="UP000245252">
    <property type="component" value="Unassembled WGS sequence"/>
</dbReference>
<accession>A0A2U2DKS1</accession>
<dbReference type="PROSITE" id="PS51186">
    <property type="entry name" value="GNAT"/>
    <property type="match status" value="1"/>
</dbReference>
<keyword evidence="1 6" id="KW-0808">Transferase</keyword>
<dbReference type="OrthoDB" id="5459937at2"/>
<dbReference type="InterPro" id="IPR000182">
    <property type="entry name" value="GNAT_dom"/>
</dbReference>
<comment type="catalytic activity">
    <reaction evidence="3">
        <text>L-methionine sulfoximine + acetyl-CoA = N-acetyl-L-methionine sulfoximine + CoA + H(+)</text>
        <dbReference type="Rhea" id="RHEA:47660"/>
        <dbReference type="ChEBI" id="CHEBI:15378"/>
        <dbReference type="ChEBI" id="CHEBI:57287"/>
        <dbReference type="ChEBI" id="CHEBI:57288"/>
        <dbReference type="ChEBI" id="CHEBI:87826"/>
        <dbReference type="ChEBI" id="CHEBI:87827"/>
    </reaction>
</comment>
<dbReference type="FunFam" id="3.40.630.30:FF:000026">
    <property type="entry name" value="Phosphinothricin acetyltransferase"/>
    <property type="match status" value="1"/>
</dbReference>
<comment type="catalytic activity">
    <reaction evidence="4">
        <text>L-methionine sulfone + acetyl-CoA = N-acetyl-L-methionine sulfone + CoA + H(+)</text>
        <dbReference type="Rhea" id="RHEA:47656"/>
        <dbReference type="ChEBI" id="CHEBI:15378"/>
        <dbReference type="ChEBI" id="CHEBI:57287"/>
        <dbReference type="ChEBI" id="CHEBI:57288"/>
        <dbReference type="ChEBI" id="CHEBI:87824"/>
        <dbReference type="ChEBI" id="CHEBI:87825"/>
    </reaction>
</comment>
<evidence type="ECO:0000259" key="5">
    <source>
        <dbReference type="PROSITE" id="PS51186"/>
    </source>
</evidence>
<dbReference type="PANTHER" id="PTHR43072">
    <property type="entry name" value="N-ACETYLTRANSFERASE"/>
    <property type="match status" value="1"/>
</dbReference>
<comment type="caution">
    <text evidence="6">The sequence shown here is derived from an EMBL/GenBank/DDBJ whole genome shotgun (WGS) entry which is preliminary data.</text>
</comment>
<dbReference type="PANTHER" id="PTHR43072:SF23">
    <property type="entry name" value="UPF0039 PROTEIN C11D3.02C"/>
    <property type="match status" value="1"/>
</dbReference>
<dbReference type="InterPro" id="IPR016181">
    <property type="entry name" value="Acyl_CoA_acyltransferase"/>
</dbReference>
<evidence type="ECO:0000313" key="7">
    <source>
        <dbReference type="Proteomes" id="UP000245252"/>
    </source>
</evidence>
<dbReference type="AlphaFoldDB" id="A0A2U2DKS1"/>
<evidence type="ECO:0000256" key="3">
    <source>
        <dbReference type="ARBA" id="ARBA00050603"/>
    </source>
</evidence>
<evidence type="ECO:0000256" key="1">
    <source>
        <dbReference type="ARBA" id="ARBA00022679"/>
    </source>
</evidence>
<feature type="domain" description="N-acetyltransferase" evidence="5">
    <location>
        <begin position="1"/>
        <end position="164"/>
    </location>
</feature>
<organism evidence="6 7">
    <name type="scientific">Metarhizobium album</name>
    <dbReference type="NCBI Taxonomy" id="2182425"/>
    <lineage>
        <taxon>Bacteria</taxon>
        <taxon>Pseudomonadati</taxon>
        <taxon>Pseudomonadota</taxon>
        <taxon>Alphaproteobacteria</taxon>
        <taxon>Hyphomicrobiales</taxon>
        <taxon>Rhizobiaceae</taxon>
        <taxon>Metarhizobium</taxon>
    </lineage>
</organism>
<name>A0A2U2DKS1_9HYPH</name>
<evidence type="ECO:0000313" key="6">
    <source>
        <dbReference type="EMBL" id="PWE53907.1"/>
    </source>
</evidence>
<evidence type="ECO:0000256" key="2">
    <source>
        <dbReference type="ARBA" id="ARBA00023315"/>
    </source>
</evidence>
<reference evidence="6 7" key="1">
    <citation type="submission" date="2018-05" db="EMBL/GenBank/DDBJ databases">
        <title>The draft genome of strain NS-104.</title>
        <authorList>
            <person name="Hang P."/>
            <person name="Jiang J."/>
        </authorList>
    </citation>
    <scope>NUCLEOTIDE SEQUENCE [LARGE SCALE GENOMIC DNA]</scope>
    <source>
        <strain evidence="6 7">NS-104</strain>
    </source>
</reference>
<keyword evidence="2" id="KW-0012">Acyltransferase</keyword>
<protein>
    <submittedName>
        <fullName evidence="6">GNAT family N-acetyltransferase</fullName>
    </submittedName>
</protein>
<dbReference type="GO" id="GO:0016747">
    <property type="term" value="F:acyltransferase activity, transferring groups other than amino-acyl groups"/>
    <property type="evidence" value="ECO:0007669"/>
    <property type="project" value="InterPro"/>
</dbReference>